<comment type="caution">
    <text evidence="11">The sequence shown here is derived from an EMBL/GenBank/DDBJ whole genome shotgun (WGS) entry which is preliminary data.</text>
</comment>
<evidence type="ECO:0000256" key="3">
    <source>
        <dbReference type="ARBA" id="ARBA00022679"/>
    </source>
</evidence>
<accession>A0A8S3GNJ1</accession>
<dbReference type="InterPro" id="IPR013178">
    <property type="entry name" value="Histone_AcTrfase_Rtt109/CBP"/>
</dbReference>
<keyword evidence="7" id="KW-0539">Nucleus</keyword>
<sequence length="279" mass="33204">MIDCIVCTRHWHQVCALHLDQIWSEGFICNTCHVTIRVLAASDKICNVKSQLKNYYPNQATDGYPYRTKAIFAFQKLEGVDVVFFGMYVQEYDEHCPAPNTRRVYISYFDTVHFFQLKIYRTDVYHEILIGYLDYVKQHGYMYAHMWACPASEDIDYIFYRHPCEQNILKLKCLQDWCKIMLDREQLQNDIKQDCLDSQIQRVIDIPYFDGDFWPIMIENNIEKLDQEDRGKQEAEDLDDPIESEHPTEVTRNHTSFSTQIVDSCYSNLDFTYYFNLAF</sequence>
<dbReference type="GO" id="GO:0000123">
    <property type="term" value="C:histone acetyltransferase complex"/>
    <property type="evidence" value="ECO:0007669"/>
    <property type="project" value="TreeGrafter"/>
</dbReference>
<feature type="compositionally biased region" description="Basic and acidic residues" evidence="9">
    <location>
        <begin position="225"/>
        <end position="235"/>
    </location>
</feature>
<name>A0A8S3GNJ1_9BILA</name>
<evidence type="ECO:0000256" key="9">
    <source>
        <dbReference type="SAM" id="MobiDB-lite"/>
    </source>
</evidence>
<dbReference type="Proteomes" id="UP000676336">
    <property type="component" value="Unassembled WGS sequence"/>
</dbReference>
<dbReference type="InterPro" id="IPR031162">
    <property type="entry name" value="CBP_P300_HAT"/>
</dbReference>
<evidence type="ECO:0000313" key="12">
    <source>
        <dbReference type="Proteomes" id="UP000676336"/>
    </source>
</evidence>
<comment type="catalytic activity">
    <reaction evidence="8">
        <text>L-lysyl-[protein] + acetyl-CoA = N(6)-acetyl-L-lysyl-[protein] + CoA + H(+)</text>
        <dbReference type="Rhea" id="RHEA:45948"/>
        <dbReference type="Rhea" id="RHEA-COMP:9752"/>
        <dbReference type="Rhea" id="RHEA-COMP:10731"/>
        <dbReference type="ChEBI" id="CHEBI:15378"/>
        <dbReference type="ChEBI" id="CHEBI:29969"/>
        <dbReference type="ChEBI" id="CHEBI:57287"/>
        <dbReference type="ChEBI" id="CHEBI:57288"/>
        <dbReference type="ChEBI" id="CHEBI:61930"/>
        <dbReference type="EC" id="2.3.1.48"/>
    </reaction>
</comment>
<dbReference type="GO" id="GO:0005634">
    <property type="term" value="C:nucleus"/>
    <property type="evidence" value="ECO:0007669"/>
    <property type="project" value="UniProtKB-SubCell"/>
</dbReference>
<gene>
    <name evidence="11" type="ORF">SMN809_LOCUS65211</name>
</gene>
<dbReference type="CDD" id="cd15557">
    <property type="entry name" value="PHD_CBP_p300"/>
    <property type="match status" value="1"/>
</dbReference>
<evidence type="ECO:0000256" key="1">
    <source>
        <dbReference type="ARBA" id="ARBA00004123"/>
    </source>
</evidence>
<dbReference type="AlphaFoldDB" id="A0A8S3GNJ1"/>
<dbReference type="GO" id="GO:0031490">
    <property type="term" value="F:chromatin DNA binding"/>
    <property type="evidence" value="ECO:0007669"/>
    <property type="project" value="TreeGrafter"/>
</dbReference>
<dbReference type="PROSITE" id="PS51727">
    <property type="entry name" value="CBP_P300_HAT"/>
    <property type="match status" value="1"/>
</dbReference>
<dbReference type="InterPro" id="IPR013083">
    <property type="entry name" value="Znf_RING/FYVE/PHD"/>
</dbReference>
<feature type="compositionally biased region" description="Basic and acidic residues" evidence="9">
    <location>
        <begin position="243"/>
        <end position="252"/>
    </location>
</feature>
<reference evidence="11" key="1">
    <citation type="submission" date="2021-02" db="EMBL/GenBank/DDBJ databases">
        <authorList>
            <person name="Nowell W R."/>
        </authorList>
    </citation>
    <scope>NUCLEOTIDE SEQUENCE</scope>
</reference>
<evidence type="ECO:0000256" key="8">
    <source>
        <dbReference type="ARBA" id="ARBA00048017"/>
    </source>
</evidence>
<keyword evidence="5" id="KW-0805">Transcription regulation</keyword>
<dbReference type="SMART" id="SM01250">
    <property type="entry name" value="KAT11"/>
    <property type="match status" value="1"/>
</dbReference>
<proteinExistence type="predicted"/>
<dbReference type="GO" id="GO:0045944">
    <property type="term" value="P:positive regulation of transcription by RNA polymerase II"/>
    <property type="evidence" value="ECO:0007669"/>
    <property type="project" value="TreeGrafter"/>
</dbReference>
<organism evidence="11 12">
    <name type="scientific">Rotaria magnacalcarata</name>
    <dbReference type="NCBI Taxonomy" id="392030"/>
    <lineage>
        <taxon>Eukaryota</taxon>
        <taxon>Metazoa</taxon>
        <taxon>Spiralia</taxon>
        <taxon>Gnathifera</taxon>
        <taxon>Rotifera</taxon>
        <taxon>Eurotatoria</taxon>
        <taxon>Bdelloidea</taxon>
        <taxon>Philodinida</taxon>
        <taxon>Philodinidae</taxon>
        <taxon>Rotaria</taxon>
    </lineage>
</organism>
<dbReference type="EMBL" id="CAJOBI010306109">
    <property type="protein sequence ID" value="CAF5168191.1"/>
    <property type="molecule type" value="Genomic_DNA"/>
</dbReference>
<comment type="subcellular location">
    <subcellularLocation>
        <location evidence="1">Nucleus</location>
    </subcellularLocation>
</comment>
<keyword evidence="3" id="KW-0808">Transferase</keyword>
<protein>
    <recommendedName>
        <fullName evidence="2">histone acetyltransferase</fullName>
        <ecNumber evidence="2">2.3.1.48</ecNumber>
    </recommendedName>
</protein>
<dbReference type="Pfam" id="PF08214">
    <property type="entry name" value="HAT_KAT11"/>
    <property type="match status" value="1"/>
</dbReference>
<feature type="region of interest" description="Disordered" evidence="9">
    <location>
        <begin position="225"/>
        <end position="253"/>
    </location>
</feature>
<evidence type="ECO:0000313" key="11">
    <source>
        <dbReference type="EMBL" id="CAF5168191.1"/>
    </source>
</evidence>
<feature type="non-terminal residue" evidence="11">
    <location>
        <position position="1"/>
    </location>
</feature>
<dbReference type="PANTHER" id="PTHR13808">
    <property type="entry name" value="CBP/P300-RELATED"/>
    <property type="match status" value="1"/>
</dbReference>
<evidence type="ECO:0000256" key="7">
    <source>
        <dbReference type="ARBA" id="ARBA00023242"/>
    </source>
</evidence>
<dbReference type="GO" id="GO:0003713">
    <property type="term" value="F:transcription coactivator activity"/>
    <property type="evidence" value="ECO:0007669"/>
    <property type="project" value="TreeGrafter"/>
</dbReference>
<dbReference type="GO" id="GO:0004402">
    <property type="term" value="F:histone acetyltransferase activity"/>
    <property type="evidence" value="ECO:0007669"/>
    <property type="project" value="InterPro"/>
</dbReference>
<dbReference type="GO" id="GO:0005667">
    <property type="term" value="C:transcription regulator complex"/>
    <property type="evidence" value="ECO:0007669"/>
    <property type="project" value="TreeGrafter"/>
</dbReference>
<keyword evidence="4" id="KW-0156">Chromatin regulator</keyword>
<feature type="domain" description="CBP/p300-type HAT" evidence="10">
    <location>
        <begin position="1"/>
        <end position="279"/>
    </location>
</feature>
<dbReference type="PANTHER" id="PTHR13808:SF1">
    <property type="entry name" value="HISTONE ACETYLTRANSFERASE"/>
    <property type="match status" value="1"/>
</dbReference>
<evidence type="ECO:0000256" key="5">
    <source>
        <dbReference type="ARBA" id="ARBA00023015"/>
    </source>
</evidence>
<dbReference type="Gene3D" id="3.30.40.10">
    <property type="entry name" value="Zinc/RING finger domain, C3HC4 (zinc finger)"/>
    <property type="match status" value="1"/>
</dbReference>
<keyword evidence="6" id="KW-0804">Transcription</keyword>
<evidence type="ECO:0000256" key="4">
    <source>
        <dbReference type="ARBA" id="ARBA00022853"/>
    </source>
</evidence>
<dbReference type="EC" id="2.3.1.48" evidence="2"/>
<evidence type="ECO:0000256" key="6">
    <source>
        <dbReference type="ARBA" id="ARBA00023163"/>
    </source>
</evidence>
<evidence type="ECO:0000256" key="2">
    <source>
        <dbReference type="ARBA" id="ARBA00013184"/>
    </source>
</evidence>
<evidence type="ECO:0000259" key="10">
    <source>
        <dbReference type="PROSITE" id="PS51727"/>
    </source>
</evidence>